<dbReference type="Pfam" id="PF13489">
    <property type="entry name" value="Methyltransf_23"/>
    <property type="match status" value="1"/>
</dbReference>
<comment type="caution">
    <text evidence="1">The sequence shown here is derived from an EMBL/GenBank/DDBJ whole genome shotgun (WGS) entry which is preliminary data.</text>
</comment>
<keyword evidence="1" id="KW-0808">Transferase</keyword>
<gene>
    <name evidence="1" type="ORF">ENV67_00935</name>
</gene>
<dbReference type="EMBL" id="DTHG01000010">
    <property type="protein sequence ID" value="HGW91091.1"/>
    <property type="molecule type" value="Genomic_DNA"/>
</dbReference>
<accession>A0A7C4U966</accession>
<protein>
    <submittedName>
        <fullName evidence="1">Methyltransferase domain-containing protein</fullName>
    </submittedName>
</protein>
<evidence type="ECO:0000313" key="1">
    <source>
        <dbReference type="EMBL" id="HGW91091.1"/>
    </source>
</evidence>
<organism evidence="1">
    <name type="scientific">candidate division WOR-3 bacterium</name>
    <dbReference type="NCBI Taxonomy" id="2052148"/>
    <lineage>
        <taxon>Bacteria</taxon>
        <taxon>Bacteria division WOR-3</taxon>
    </lineage>
</organism>
<reference evidence="1" key="1">
    <citation type="journal article" date="2020" name="mSystems">
        <title>Genome- and Community-Level Interaction Insights into Carbon Utilization and Element Cycling Functions of Hydrothermarchaeota in Hydrothermal Sediment.</title>
        <authorList>
            <person name="Zhou Z."/>
            <person name="Liu Y."/>
            <person name="Xu W."/>
            <person name="Pan J."/>
            <person name="Luo Z.H."/>
            <person name="Li M."/>
        </authorList>
    </citation>
    <scope>NUCLEOTIDE SEQUENCE [LARGE SCALE GENOMIC DNA]</scope>
    <source>
        <strain evidence="1">SpSt-780</strain>
    </source>
</reference>
<keyword evidence="1" id="KW-0489">Methyltransferase</keyword>
<dbReference type="SUPFAM" id="SSF53335">
    <property type="entry name" value="S-adenosyl-L-methionine-dependent methyltransferases"/>
    <property type="match status" value="1"/>
</dbReference>
<proteinExistence type="predicted"/>
<dbReference type="CDD" id="cd02440">
    <property type="entry name" value="AdoMet_MTases"/>
    <property type="match status" value="1"/>
</dbReference>
<dbReference type="PANTHER" id="PTHR43861">
    <property type="entry name" value="TRANS-ACONITATE 2-METHYLTRANSFERASE-RELATED"/>
    <property type="match status" value="1"/>
</dbReference>
<dbReference type="GO" id="GO:0032259">
    <property type="term" value="P:methylation"/>
    <property type="evidence" value="ECO:0007669"/>
    <property type="project" value="UniProtKB-KW"/>
</dbReference>
<dbReference type="Gene3D" id="3.40.50.150">
    <property type="entry name" value="Vaccinia Virus protein VP39"/>
    <property type="match status" value="1"/>
</dbReference>
<name>A0A7C4U966_UNCW3</name>
<sequence length="259" mass="30320">MDKFIQFYKEIGEKLPEEKLTYSFPNARIREKFIRNILRRYDFTILDLGCGEGRLTEGFDVVGIDISIDKLIRAKRRNKKGLYICGDIENLNFLKGKFKMVLISEVIEHLRNPELFLKSVYNIVDDDGIIFITTPHRLKKGKNTLSIDTLRHFGIKEGLNGDEYIHRSFTKKEMEGMLRSAGFEVVEIGSIENEFRGIGKPLLLLKRLPKFYWLYAPRILDFLYNFMNDTGIIKIQKFIFKEGIRLYVIGKKLPHFPAK</sequence>
<dbReference type="InterPro" id="IPR029063">
    <property type="entry name" value="SAM-dependent_MTases_sf"/>
</dbReference>
<dbReference type="AlphaFoldDB" id="A0A7C4U966"/>
<dbReference type="GO" id="GO:0008168">
    <property type="term" value="F:methyltransferase activity"/>
    <property type="evidence" value="ECO:0007669"/>
    <property type="project" value="UniProtKB-KW"/>
</dbReference>